<gene>
    <name evidence="1" type="ORF">FJR39_14825</name>
</gene>
<comment type="caution">
    <text evidence="1">The sequence shown here is derived from an EMBL/GenBank/DDBJ whole genome shotgun (WGS) entry which is preliminary data.</text>
</comment>
<proteinExistence type="predicted"/>
<evidence type="ECO:0000313" key="1">
    <source>
        <dbReference type="EMBL" id="MTJ44380.1"/>
    </source>
</evidence>
<reference evidence="2" key="1">
    <citation type="journal article" date="2020" name="Toxins">
        <title>Phylogenomic Analysis of Secondary Metabolism in the Toxic Cyanobacterial Genera Anabaena, Dolichospermum and Aphanizomenon.</title>
        <authorList>
            <person name="Oesterholm J."/>
            <person name="Popin R.V."/>
            <person name="Fewer D.P."/>
            <person name="Sivonen K."/>
        </authorList>
    </citation>
    <scope>NUCLEOTIDE SEQUENCE [LARGE SCALE GENOMIC DNA]</scope>
    <source>
        <strain evidence="2">UHCC 0037</strain>
    </source>
</reference>
<evidence type="ECO:0000313" key="2">
    <source>
        <dbReference type="Proteomes" id="UP001517388"/>
    </source>
</evidence>
<name>A0ACC7S7C9_DOLFA</name>
<accession>A0ACC7S7C9</accession>
<dbReference type="EMBL" id="VILF01000003">
    <property type="protein sequence ID" value="MTJ44380.1"/>
    <property type="molecule type" value="Genomic_DNA"/>
</dbReference>
<protein>
    <submittedName>
        <fullName evidence="1">Uncharacterized protein</fullName>
    </submittedName>
</protein>
<keyword evidence="2" id="KW-1185">Reference proteome</keyword>
<organism evidence="1 2">
    <name type="scientific">Dolichospermum flos-aquae UHCC 0037</name>
    <dbReference type="NCBI Taxonomy" id="2590026"/>
    <lineage>
        <taxon>Bacteria</taxon>
        <taxon>Bacillati</taxon>
        <taxon>Cyanobacteriota</taxon>
        <taxon>Cyanophyceae</taxon>
        <taxon>Nostocales</taxon>
        <taxon>Aphanizomenonaceae</taxon>
        <taxon>Dolichospermum</taxon>
    </lineage>
</organism>
<dbReference type="Proteomes" id="UP001517388">
    <property type="component" value="Unassembled WGS sequence"/>
</dbReference>
<sequence length="374" mass="42517">MQNLHKLLTIENSELAKILRFNLYGLAATLTKANQEYPFDAGCQVCEELLQELHQLLEPVPSPDPRLLKEVGDLKQPELINELKLLKLKDIFNNNPELNSYLGNSHIQGQTDGEIWNEIHRKLLRVPEDVATSWRHKALELAQEVGAVVDNINLNELPFVRDEIIYPGLSGTVQAKGLCLSQTALINSEIAQTHLSKNSYLIAGFLLLYIKFIEIDPDLYHALKSVFSFDIVSLSAKLEQRHQYIDALSDRLHRIQKIDENTDAVINLCAWIDMDEAIHSLVFIPPAERYSWWGKLQKESRHLLKKAADKAVKAGNEVRLKQLSGLYADVCEFSKDDLQLDCGGNPGEVLTCLRVYAKINQQQYPGRVIFRTLR</sequence>